<accession>A0A2U1JQI2</accession>
<dbReference type="Proteomes" id="UP000245449">
    <property type="component" value="Unassembled WGS sequence"/>
</dbReference>
<evidence type="ECO:0000313" key="9">
    <source>
        <dbReference type="EMBL" id="PWA07153.1"/>
    </source>
</evidence>
<dbReference type="SUPFAM" id="SSF52743">
    <property type="entry name" value="Subtilisin-like"/>
    <property type="match status" value="1"/>
</dbReference>
<evidence type="ECO:0000256" key="3">
    <source>
        <dbReference type="ARBA" id="ARBA00022729"/>
    </source>
</evidence>
<dbReference type="InterPro" id="IPR050131">
    <property type="entry name" value="Peptidase_S8_subtilisin-like"/>
</dbReference>
<protein>
    <recommendedName>
        <fullName evidence="11">Peptidase S8</fullName>
    </recommendedName>
</protein>
<evidence type="ECO:0000259" key="7">
    <source>
        <dbReference type="Pfam" id="PF00082"/>
    </source>
</evidence>
<proteinExistence type="inferred from homology"/>
<keyword evidence="10" id="KW-1185">Reference proteome</keyword>
<name>A0A2U1JQI2_9FLAO</name>
<evidence type="ECO:0000259" key="8">
    <source>
        <dbReference type="Pfam" id="PF18962"/>
    </source>
</evidence>
<organism evidence="9 10">
    <name type="scientific">Flavobacterium psychrotolerans</name>
    <dbReference type="NCBI Taxonomy" id="2169410"/>
    <lineage>
        <taxon>Bacteria</taxon>
        <taxon>Pseudomonadati</taxon>
        <taxon>Bacteroidota</taxon>
        <taxon>Flavobacteriia</taxon>
        <taxon>Flavobacteriales</taxon>
        <taxon>Flavobacteriaceae</taxon>
        <taxon>Flavobacterium</taxon>
    </lineage>
</organism>
<dbReference type="InterPro" id="IPR000209">
    <property type="entry name" value="Peptidase_S8/S53_dom"/>
</dbReference>
<keyword evidence="2" id="KW-0645">Protease</keyword>
<evidence type="ECO:0000256" key="1">
    <source>
        <dbReference type="ARBA" id="ARBA00011073"/>
    </source>
</evidence>
<dbReference type="NCBIfam" id="TIGR04183">
    <property type="entry name" value="Por_Secre_tail"/>
    <property type="match status" value="1"/>
</dbReference>
<reference evidence="9 10" key="1">
    <citation type="submission" date="2018-04" db="EMBL/GenBank/DDBJ databases">
        <title>Flavobacterium sp. nov., isolated from glacier ice.</title>
        <authorList>
            <person name="Liu Q."/>
            <person name="Xin Y.-H."/>
        </authorList>
    </citation>
    <scope>NUCLEOTIDE SEQUENCE [LARGE SCALE GENOMIC DNA]</scope>
    <source>
        <strain evidence="9 10">RB1R5</strain>
    </source>
</reference>
<dbReference type="SUPFAM" id="SSF49785">
    <property type="entry name" value="Galactose-binding domain-like"/>
    <property type="match status" value="1"/>
</dbReference>
<evidence type="ECO:0008006" key="11">
    <source>
        <dbReference type="Google" id="ProtNLM"/>
    </source>
</evidence>
<comment type="similarity">
    <text evidence="1 6">Belongs to the peptidase S8 family.</text>
</comment>
<dbReference type="InterPro" id="IPR036852">
    <property type="entry name" value="Peptidase_S8/S53_dom_sf"/>
</dbReference>
<dbReference type="EMBL" id="QCZI01000001">
    <property type="protein sequence ID" value="PWA07153.1"/>
    <property type="molecule type" value="Genomic_DNA"/>
</dbReference>
<evidence type="ECO:0000256" key="4">
    <source>
        <dbReference type="ARBA" id="ARBA00022801"/>
    </source>
</evidence>
<comment type="caution">
    <text evidence="6">Lacks conserved residue(s) required for the propagation of feature annotation.</text>
</comment>
<feature type="domain" description="Peptidase S8/S53" evidence="7">
    <location>
        <begin position="122"/>
        <end position="383"/>
    </location>
</feature>
<dbReference type="PROSITE" id="PS51892">
    <property type="entry name" value="SUBTILASE"/>
    <property type="match status" value="1"/>
</dbReference>
<dbReference type="CDD" id="cd04842">
    <property type="entry name" value="Peptidases_S8_Kp43_protease"/>
    <property type="match status" value="1"/>
</dbReference>
<dbReference type="InterPro" id="IPR034058">
    <property type="entry name" value="TagA/B/C/D_pept_dom"/>
</dbReference>
<comment type="caution">
    <text evidence="9">The sequence shown here is derived from an EMBL/GenBank/DDBJ whole genome shotgun (WGS) entry which is preliminary data.</text>
</comment>
<dbReference type="GO" id="GO:0006508">
    <property type="term" value="P:proteolysis"/>
    <property type="evidence" value="ECO:0007669"/>
    <property type="project" value="UniProtKB-KW"/>
</dbReference>
<dbReference type="Gene3D" id="2.60.120.380">
    <property type="match status" value="1"/>
</dbReference>
<dbReference type="InterPro" id="IPR026444">
    <property type="entry name" value="Secre_tail"/>
</dbReference>
<gene>
    <name evidence="9" type="ORF">DB895_00025</name>
</gene>
<keyword evidence="4" id="KW-0378">Hydrolase</keyword>
<keyword evidence="3" id="KW-0732">Signal</keyword>
<evidence type="ECO:0000313" key="10">
    <source>
        <dbReference type="Proteomes" id="UP000245449"/>
    </source>
</evidence>
<dbReference type="PANTHER" id="PTHR43806:SF11">
    <property type="entry name" value="CEREVISIN-RELATED"/>
    <property type="match status" value="1"/>
</dbReference>
<evidence type="ECO:0000256" key="6">
    <source>
        <dbReference type="PROSITE-ProRule" id="PRU01240"/>
    </source>
</evidence>
<dbReference type="OrthoDB" id="9792152at2"/>
<evidence type="ECO:0000256" key="5">
    <source>
        <dbReference type="ARBA" id="ARBA00022825"/>
    </source>
</evidence>
<dbReference type="AlphaFoldDB" id="A0A2U1JQI2"/>
<dbReference type="Pfam" id="PF18962">
    <property type="entry name" value="Por_Secre_tail"/>
    <property type="match status" value="1"/>
</dbReference>
<sequence>MKKIFLLLLCPSFLFSQTVSERSSIIKSVDKNKLLDLIENRYQDNIKQSALIESFLIKNSSARKLKNSLKRIYNNIPIYYKEYNLGSSITIGANELYPGGSLGLNVTGLGMVAGVWDGAKVKNTHQELTGRVTLSDAASTFSEHSTHVTGTIIGKGIKPTSRGIAYQASVLSYDYASDTDEMISFANKGYLVSNHSYGYTPANLPNWLFGSYDDSSVASDDIAFTFPYYQIVKAAGNDREDTSLSQVNNKFGYDLLTGDANSKNVLTVAAVQNLPLYIDSGDVIISSFSDFGPTDDGRIKPDISAKGVDVYSCISSNNSSYGSLNGTSMATPAITGMILLLQKHYNNLNPNKFMLSSSIRGLICHSAREAGNNMGPDYEFGWGLANTMQAAEIISNRNGNTILDENILNKNQVFTKNIYINSVQDLSVSICWTDPAGIANSADVEDDRSPRLINNLDLKIIKDGEVFYPWKLNPDDPSAAATRDSDNEVDNIEKVQIDNAQPGTYTIQVTHKGTLKGDLQSYSLIASGTSGLTLSSNKFDFDNNIVLYPNPVSNILNFSVPRNIPISALTVFDVLGKVVNTNSQLQENAINVSHLANGIYFAKFSYEGKFILKKFIKQ</sequence>
<dbReference type="RefSeq" id="WP_116723300.1">
    <property type="nucleotide sequence ID" value="NZ_QCZI01000001.1"/>
</dbReference>
<keyword evidence="5" id="KW-0720">Serine protease</keyword>
<dbReference type="InterPro" id="IPR008979">
    <property type="entry name" value="Galactose-bd-like_sf"/>
</dbReference>
<dbReference type="Gene3D" id="3.40.50.200">
    <property type="entry name" value="Peptidase S8/S53 domain"/>
    <property type="match status" value="1"/>
</dbReference>
<dbReference type="InterPro" id="IPR023828">
    <property type="entry name" value="Peptidase_S8_Ser-AS"/>
</dbReference>
<evidence type="ECO:0000256" key="2">
    <source>
        <dbReference type="ARBA" id="ARBA00022670"/>
    </source>
</evidence>
<dbReference type="PROSITE" id="PS00138">
    <property type="entry name" value="SUBTILASE_SER"/>
    <property type="match status" value="1"/>
</dbReference>
<dbReference type="GO" id="GO:0004252">
    <property type="term" value="F:serine-type endopeptidase activity"/>
    <property type="evidence" value="ECO:0007669"/>
    <property type="project" value="InterPro"/>
</dbReference>
<dbReference type="Pfam" id="PF00082">
    <property type="entry name" value="Peptidase_S8"/>
    <property type="match status" value="1"/>
</dbReference>
<dbReference type="PANTHER" id="PTHR43806">
    <property type="entry name" value="PEPTIDASE S8"/>
    <property type="match status" value="1"/>
</dbReference>
<feature type="domain" description="Secretion system C-terminal sorting" evidence="8">
    <location>
        <begin position="547"/>
        <end position="616"/>
    </location>
</feature>